<dbReference type="InParanoid" id="B4LB08"/>
<dbReference type="GO" id="GO:0001227">
    <property type="term" value="F:DNA-binding transcription repressor activity, RNA polymerase II-specific"/>
    <property type="evidence" value="ECO:0007669"/>
    <property type="project" value="EnsemblMetazoa"/>
</dbReference>
<dbReference type="OrthoDB" id="6085656at2759"/>
<dbReference type="SMART" id="SM00511">
    <property type="entry name" value="ORANGE"/>
    <property type="match status" value="1"/>
</dbReference>
<evidence type="ECO:0000256" key="1">
    <source>
        <dbReference type="SAM" id="MobiDB-lite"/>
    </source>
</evidence>
<sequence>NGYMNAVSEISRVMACTPAMSVDVGKTVMTHLGIEFQRMLQADQPQQQQQQQQSKLESSPISRPVSPASSGYHSDAEASDAAASPQPSSNPMWRPCNESRLPIDYNYNHNNESCLPIDSM</sequence>
<dbReference type="Pfam" id="PF07527">
    <property type="entry name" value="Hairy_orange"/>
    <property type="match status" value="1"/>
</dbReference>
<evidence type="ECO:0000313" key="4">
    <source>
        <dbReference type="Proteomes" id="UP000009192"/>
    </source>
</evidence>
<dbReference type="InterPro" id="IPR003650">
    <property type="entry name" value="Orange_dom"/>
</dbReference>
<reference evidence="3 4" key="1">
    <citation type="journal article" date="2007" name="Nature">
        <title>Evolution of genes and genomes on the Drosophila phylogeny.</title>
        <authorList>
            <consortium name="Drosophila 12 Genomes Consortium"/>
            <person name="Clark A.G."/>
            <person name="Eisen M.B."/>
            <person name="Smith D.R."/>
            <person name="Bergman C.M."/>
            <person name="Oliver B."/>
            <person name="Markow T.A."/>
            <person name="Kaufman T.C."/>
            <person name="Kellis M."/>
            <person name="Gelbart W."/>
            <person name="Iyer V.N."/>
            <person name="Pollard D.A."/>
            <person name="Sackton T.B."/>
            <person name="Larracuente A.M."/>
            <person name="Singh N.D."/>
            <person name="Abad J.P."/>
            <person name="Abt D.N."/>
            <person name="Adryan B."/>
            <person name="Aguade M."/>
            <person name="Akashi H."/>
            <person name="Anderson W.W."/>
            <person name="Aquadro C.F."/>
            <person name="Ardell D.H."/>
            <person name="Arguello R."/>
            <person name="Artieri C.G."/>
            <person name="Barbash D.A."/>
            <person name="Barker D."/>
            <person name="Barsanti P."/>
            <person name="Batterham P."/>
            <person name="Batzoglou S."/>
            <person name="Begun D."/>
            <person name="Bhutkar A."/>
            <person name="Blanco E."/>
            <person name="Bosak S.A."/>
            <person name="Bradley R.K."/>
            <person name="Brand A.D."/>
            <person name="Brent M.R."/>
            <person name="Brooks A.N."/>
            <person name="Brown R.H."/>
            <person name="Butlin R.K."/>
            <person name="Caggese C."/>
            <person name="Calvi B.R."/>
            <person name="Bernardo de Carvalho A."/>
            <person name="Caspi A."/>
            <person name="Castrezana S."/>
            <person name="Celniker S.E."/>
            <person name="Chang J.L."/>
            <person name="Chapple C."/>
            <person name="Chatterji S."/>
            <person name="Chinwalla A."/>
            <person name="Civetta A."/>
            <person name="Clifton S.W."/>
            <person name="Comeron J.M."/>
            <person name="Costello J.C."/>
            <person name="Coyne J.A."/>
            <person name="Daub J."/>
            <person name="David R.G."/>
            <person name="Delcher A.L."/>
            <person name="Delehaunty K."/>
            <person name="Do C.B."/>
            <person name="Ebling H."/>
            <person name="Edwards K."/>
            <person name="Eickbush T."/>
            <person name="Evans J.D."/>
            <person name="Filipski A."/>
            <person name="Findeiss S."/>
            <person name="Freyhult E."/>
            <person name="Fulton L."/>
            <person name="Fulton R."/>
            <person name="Garcia A.C."/>
            <person name="Gardiner A."/>
            <person name="Garfield D.A."/>
            <person name="Garvin B.E."/>
            <person name="Gibson G."/>
            <person name="Gilbert D."/>
            <person name="Gnerre S."/>
            <person name="Godfrey J."/>
            <person name="Good R."/>
            <person name="Gotea V."/>
            <person name="Gravely B."/>
            <person name="Greenberg A.J."/>
            <person name="Griffiths-Jones S."/>
            <person name="Gross S."/>
            <person name="Guigo R."/>
            <person name="Gustafson E.A."/>
            <person name="Haerty W."/>
            <person name="Hahn M.W."/>
            <person name="Halligan D.L."/>
            <person name="Halpern A.L."/>
            <person name="Halter G.M."/>
            <person name="Han M.V."/>
            <person name="Heger A."/>
            <person name="Hillier L."/>
            <person name="Hinrichs A.S."/>
            <person name="Holmes I."/>
            <person name="Hoskins R.A."/>
            <person name="Hubisz M.J."/>
            <person name="Hultmark D."/>
            <person name="Huntley M.A."/>
            <person name="Jaffe D.B."/>
            <person name="Jagadeeshan S."/>
            <person name="Jeck W.R."/>
            <person name="Johnson J."/>
            <person name="Jones C.D."/>
            <person name="Jordan W.C."/>
            <person name="Karpen G.H."/>
            <person name="Kataoka E."/>
            <person name="Keightley P.D."/>
            <person name="Kheradpour P."/>
            <person name="Kirkness E.F."/>
            <person name="Koerich L.B."/>
            <person name="Kristiansen K."/>
            <person name="Kudrna D."/>
            <person name="Kulathinal R.J."/>
            <person name="Kumar S."/>
            <person name="Kwok R."/>
            <person name="Lander E."/>
            <person name="Langley C.H."/>
            <person name="Lapoint R."/>
            <person name="Lazzaro B.P."/>
            <person name="Lee S.J."/>
            <person name="Levesque L."/>
            <person name="Li R."/>
            <person name="Lin C.F."/>
            <person name="Lin M.F."/>
            <person name="Lindblad-Toh K."/>
            <person name="Llopart A."/>
            <person name="Long M."/>
            <person name="Low L."/>
            <person name="Lozovsky E."/>
            <person name="Lu J."/>
            <person name="Luo M."/>
            <person name="Machado C.A."/>
            <person name="Makalowski W."/>
            <person name="Marzo M."/>
            <person name="Matsuda M."/>
            <person name="Matzkin L."/>
            <person name="McAllister B."/>
            <person name="McBride C.S."/>
            <person name="McKernan B."/>
            <person name="McKernan K."/>
            <person name="Mendez-Lago M."/>
            <person name="Minx P."/>
            <person name="Mollenhauer M.U."/>
            <person name="Montooth K."/>
            <person name="Mount S.M."/>
            <person name="Mu X."/>
            <person name="Myers E."/>
            <person name="Negre B."/>
            <person name="Newfeld S."/>
            <person name="Nielsen R."/>
            <person name="Noor M.A."/>
            <person name="O'Grady P."/>
            <person name="Pachter L."/>
            <person name="Papaceit M."/>
            <person name="Parisi M.J."/>
            <person name="Parisi M."/>
            <person name="Parts L."/>
            <person name="Pedersen J.S."/>
            <person name="Pesole G."/>
            <person name="Phillippy A.M."/>
            <person name="Ponting C.P."/>
            <person name="Pop M."/>
            <person name="Porcelli D."/>
            <person name="Powell J.R."/>
            <person name="Prohaska S."/>
            <person name="Pruitt K."/>
            <person name="Puig M."/>
            <person name="Quesneville H."/>
            <person name="Ram K.R."/>
            <person name="Rand D."/>
            <person name="Rasmussen M.D."/>
            <person name="Reed L.K."/>
            <person name="Reenan R."/>
            <person name="Reily A."/>
            <person name="Remington K.A."/>
            <person name="Rieger T.T."/>
            <person name="Ritchie M.G."/>
            <person name="Robin C."/>
            <person name="Rogers Y.H."/>
            <person name="Rohde C."/>
            <person name="Rozas J."/>
            <person name="Rubenfield M.J."/>
            <person name="Ruiz A."/>
            <person name="Russo S."/>
            <person name="Salzberg S.L."/>
            <person name="Sanchez-Gracia A."/>
            <person name="Saranga D.J."/>
            <person name="Sato H."/>
            <person name="Schaeffer S.W."/>
            <person name="Schatz M.C."/>
            <person name="Schlenke T."/>
            <person name="Schwartz R."/>
            <person name="Segarra C."/>
            <person name="Singh R.S."/>
            <person name="Sirot L."/>
            <person name="Sirota M."/>
            <person name="Sisneros N.B."/>
            <person name="Smith C.D."/>
            <person name="Smith T.F."/>
            <person name="Spieth J."/>
            <person name="Stage D.E."/>
            <person name="Stark A."/>
            <person name="Stephan W."/>
            <person name="Strausberg R.L."/>
            <person name="Strempel S."/>
            <person name="Sturgill D."/>
            <person name="Sutton G."/>
            <person name="Sutton G.G."/>
            <person name="Tao W."/>
            <person name="Teichmann S."/>
            <person name="Tobari Y.N."/>
            <person name="Tomimura Y."/>
            <person name="Tsolas J.M."/>
            <person name="Valente V.L."/>
            <person name="Venter E."/>
            <person name="Venter J.C."/>
            <person name="Vicario S."/>
            <person name="Vieira F.G."/>
            <person name="Vilella A.J."/>
            <person name="Villasante A."/>
            <person name="Walenz B."/>
            <person name="Wang J."/>
            <person name="Wasserman M."/>
            <person name="Watts T."/>
            <person name="Wilson D."/>
            <person name="Wilson R.K."/>
            <person name="Wing R.A."/>
            <person name="Wolfner M.F."/>
            <person name="Wong A."/>
            <person name="Wong G.K."/>
            <person name="Wu C.I."/>
            <person name="Wu G."/>
            <person name="Yamamoto D."/>
            <person name="Yang H.P."/>
            <person name="Yang S.P."/>
            <person name="Yorke J.A."/>
            <person name="Yoshida K."/>
            <person name="Zdobnov E."/>
            <person name="Zhang P."/>
            <person name="Zhang Y."/>
            <person name="Zimin A.V."/>
            <person name="Baldwin J."/>
            <person name="Abdouelleil A."/>
            <person name="Abdulkadir J."/>
            <person name="Abebe A."/>
            <person name="Abera B."/>
            <person name="Abreu J."/>
            <person name="Acer S.C."/>
            <person name="Aftuck L."/>
            <person name="Alexander A."/>
            <person name="An P."/>
            <person name="Anderson E."/>
            <person name="Anderson S."/>
            <person name="Arachi H."/>
            <person name="Azer M."/>
            <person name="Bachantsang P."/>
            <person name="Barry A."/>
            <person name="Bayul T."/>
            <person name="Berlin A."/>
            <person name="Bessette D."/>
            <person name="Bloom T."/>
            <person name="Blye J."/>
            <person name="Boguslavskiy L."/>
            <person name="Bonnet C."/>
            <person name="Boukhgalter B."/>
            <person name="Bourzgui I."/>
            <person name="Brown A."/>
            <person name="Cahill P."/>
            <person name="Channer S."/>
            <person name="Cheshatsang Y."/>
            <person name="Chuda L."/>
            <person name="Citroen M."/>
            <person name="Collymore A."/>
            <person name="Cooke P."/>
            <person name="Costello M."/>
            <person name="D'Aco K."/>
            <person name="Daza R."/>
            <person name="De Haan G."/>
            <person name="DeGray S."/>
            <person name="DeMaso C."/>
            <person name="Dhargay N."/>
            <person name="Dooley K."/>
            <person name="Dooley E."/>
            <person name="Doricent M."/>
            <person name="Dorje P."/>
            <person name="Dorjee K."/>
            <person name="Dupes A."/>
            <person name="Elong R."/>
            <person name="Falk J."/>
            <person name="Farina A."/>
            <person name="Faro S."/>
            <person name="Ferguson D."/>
            <person name="Fisher S."/>
            <person name="Foley C.D."/>
            <person name="Franke A."/>
            <person name="Friedrich D."/>
            <person name="Gadbois L."/>
            <person name="Gearin G."/>
            <person name="Gearin C.R."/>
            <person name="Giannoukos G."/>
            <person name="Goode T."/>
            <person name="Graham J."/>
            <person name="Grandbois E."/>
            <person name="Grewal S."/>
            <person name="Gyaltsen K."/>
            <person name="Hafez N."/>
            <person name="Hagos B."/>
            <person name="Hall J."/>
            <person name="Henson C."/>
            <person name="Hollinger A."/>
            <person name="Honan T."/>
            <person name="Huard M.D."/>
            <person name="Hughes L."/>
            <person name="Hurhula B."/>
            <person name="Husby M.E."/>
            <person name="Kamat A."/>
            <person name="Kanga B."/>
            <person name="Kashin S."/>
            <person name="Khazanovich D."/>
            <person name="Kisner P."/>
            <person name="Lance K."/>
            <person name="Lara M."/>
            <person name="Lee W."/>
            <person name="Lennon N."/>
            <person name="Letendre F."/>
            <person name="LeVine R."/>
            <person name="Lipovsky A."/>
            <person name="Liu X."/>
            <person name="Liu J."/>
            <person name="Liu S."/>
            <person name="Lokyitsang T."/>
            <person name="Lokyitsang Y."/>
            <person name="Lubonja R."/>
            <person name="Lui A."/>
            <person name="MacDonald P."/>
            <person name="Magnisalis V."/>
            <person name="Maru K."/>
            <person name="Matthews C."/>
            <person name="McCusker W."/>
            <person name="McDonough S."/>
            <person name="Mehta T."/>
            <person name="Meldrim J."/>
            <person name="Meneus L."/>
            <person name="Mihai O."/>
            <person name="Mihalev A."/>
            <person name="Mihova T."/>
            <person name="Mittelman R."/>
            <person name="Mlenga V."/>
            <person name="Montmayeur A."/>
            <person name="Mulrain L."/>
            <person name="Navidi A."/>
            <person name="Naylor J."/>
            <person name="Negash T."/>
            <person name="Nguyen T."/>
            <person name="Nguyen N."/>
            <person name="Nicol R."/>
            <person name="Norbu C."/>
            <person name="Norbu N."/>
            <person name="Novod N."/>
            <person name="O'Neill B."/>
            <person name="Osman S."/>
            <person name="Markiewicz E."/>
            <person name="Oyono O.L."/>
            <person name="Patti C."/>
            <person name="Phunkhang P."/>
            <person name="Pierre F."/>
            <person name="Priest M."/>
            <person name="Raghuraman S."/>
            <person name="Rege F."/>
            <person name="Reyes R."/>
            <person name="Rise C."/>
            <person name="Rogov P."/>
            <person name="Ross K."/>
            <person name="Ryan E."/>
            <person name="Settipalli S."/>
            <person name="Shea T."/>
            <person name="Sherpa N."/>
            <person name="Shi L."/>
            <person name="Shih D."/>
            <person name="Sparrow T."/>
            <person name="Spaulding J."/>
            <person name="Stalker J."/>
            <person name="Stange-Thomann N."/>
            <person name="Stavropoulos S."/>
            <person name="Stone C."/>
            <person name="Strader C."/>
            <person name="Tesfaye S."/>
            <person name="Thomson T."/>
            <person name="Thoulutsang Y."/>
            <person name="Thoulutsang D."/>
            <person name="Topham K."/>
            <person name="Topping I."/>
            <person name="Tsamla T."/>
            <person name="Vassiliev H."/>
            <person name="Vo A."/>
            <person name="Wangchuk T."/>
            <person name="Wangdi T."/>
            <person name="Weiand M."/>
            <person name="Wilkinson J."/>
            <person name="Wilson A."/>
            <person name="Yadav S."/>
            <person name="Young G."/>
            <person name="Yu Q."/>
            <person name="Zembek L."/>
            <person name="Zhong D."/>
            <person name="Zimmer A."/>
            <person name="Zwirko Z."/>
            <person name="Jaffe D.B."/>
            <person name="Alvarez P."/>
            <person name="Brockman W."/>
            <person name="Butler J."/>
            <person name="Chin C."/>
            <person name="Gnerre S."/>
            <person name="Grabherr M."/>
            <person name="Kleber M."/>
            <person name="Mauceli E."/>
            <person name="MacCallum I."/>
        </authorList>
    </citation>
    <scope>NUCLEOTIDE SEQUENCE [LARGE SCALE GENOMIC DNA]</scope>
    <source>
        <strain evidence="4">Tucson 15081-1352.22</strain>
    </source>
</reference>
<evidence type="ECO:0000313" key="3">
    <source>
        <dbReference type="EMBL" id="EDW05432.2"/>
    </source>
</evidence>
<dbReference type="GO" id="GO:0046982">
    <property type="term" value="F:protein heterodimerization activity"/>
    <property type="evidence" value="ECO:0007669"/>
    <property type="project" value="EnsemblMetazoa"/>
</dbReference>
<keyword evidence="4" id="KW-1185">Reference proteome</keyword>
<dbReference type="GO" id="GO:0043565">
    <property type="term" value="F:sequence-specific DNA binding"/>
    <property type="evidence" value="ECO:0007669"/>
    <property type="project" value="EnsemblMetazoa"/>
</dbReference>
<accession>B4LB08</accession>
<name>B4LB08_DROMO</name>
<protein>
    <recommendedName>
        <fullName evidence="2">Orange domain-containing protein</fullName>
    </recommendedName>
</protein>
<feature type="compositionally biased region" description="Polar residues" evidence="1">
    <location>
        <begin position="54"/>
        <end position="72"/>
    </location>
</feature>
<dbReference type="HOGENOM" id="CLU_2352546_0_0_1"/>
<feature type="region of interest" description="Disordered" evidence="1">
    <location>
        <begin position="39"/>
        <end position="110"/>
    </location>
</feature>
<feature type="compositionally biased region" description="Low complexity" evidence="1">
    <location>
        <begin position="39"/>
        <end position="53"/>
    </location>
</feature>
<feature type="non-terminal residue" evidence="3">
    <location>
        <position position="1"/>
    </location>
</feature>
<dbReference type="AlphaFoldDB" id="B4LB08"/>
<gene>
    <name evidence="3" type="primary">Dmoj\GI21362</name>
    <name evidence="3" type="ORF">Dmoj_GI21362</name>
</gene>
<dbReference type="GO" id="GO:0042803">
    <property type="term" value="F:protein homodimerization activity"/>
    <property type="evidence" value="ECO:0007669"/>
    <property type="project" value="EnsemblMetazoa"/>
</dbReference>
<feature type="domain" description="Orange" evidence="2">
    <location>
        <begin position="1"/>
        <end position="32"/>
    </location>
</feature>
<dbReference type="GO" id="GO:0005634">
    <property type="term" value="C:nucleus"/>
    <property type="evidence" value="ECO:0007669"/>
    <property type="project" value="EnsemblMetazoa"/>
</dbReference>
<dbReference type="PROSITE" id="PS51054">
    <property type="entry name" value="ORANGE"/>
    <property type="match status" value="1"/>
</dbReference>
<dbReference type="EMBL" id="CH938903">
    <property type="protein sequence ID" value="EDW05432.2"/>
    <property type="molecule type" value="Genomic_DNA"/>
</dbReference>
<dbReference type="Proteomes" id="UP000009192">
    <property type="component" value="Unassembled WGS sequence"/>
</dbReference>
<dbReference type="KEGG" id="dmo:Dmoj_GI21362"/>
<proteinExistence type="predicted"/>
<dbReference type="eggNOG" id="KOG4304">
    <property type="taxonomic scope" value="Eukaryota"/>
</dbReference>
<evidence type="ECO:0000259" key="2">
    <source>
        <dbReference type="PROSITE" id="PS51054"/>
    </source>
</evidence>
<feature type="compositionally biased region" description="Low complexity" evidence="1">
    <location>
        <begin position="79"/>
        <end position="89"/>
    </location>
</feature>
<organism evidence="3 4">
    <name type="scientific">Drosophila mojavensis</name>
    <name type="common">Fruit fly</name>
    <dbReference type="NCBI Taxonomy" id="7230"/>
    <lineage>
        <taxon>Eukaryota</taxon>
        <taxon>Metazoa</taxon>
        <taxon>Ecdysozoa</taxon>
        <taxon>Arthropoda</taxon>
        <taxon>Hexapoda</taxon>
        <taxon>Insecta</taxon>
        <taxon>Pterygota</taxon>
        <taxon>Neoptera</taxon>
        <taxon>Endopterygota</taxon>
        <taxon>Diptera</taxon>
        <taxon>Brachycera</taxon>
        <taxon>Muscomorpha</taxon>
        <taxon>Ephydroidea</taxon>
        <taxon>Drosophilidae</taxon>
        <taxon>Drosophila</taxon>
    </lineage>
</organism>